<dbReference type="Proteomes" id="UP000007305">
    <property type="component" value="Chromosome 4"/>
</dbReference>
<evidence type="ECO:0000313" key="2">
    <source>
        <dbReference type="Proteomes" id="UP000007305"/>
    </source>
</evidence>
<reference evidence="2" key="1">
    <citation type="journal article" date="2009" name="Science">
        <title>The B73 maize genome: complexity, diversity, and dynamics.</title>
        <authorList>
            <person name="Schnable P.S."/>
            <person name="Ware D."/>
            <person name="Fulton R.S."/>
            <person name="Stein J.C."/>
            <person name="Wei F."/>
            <person name="Pasternak S."/>
            <person name="Liang C."/>
            <person name="Zhang J."/>
            <person name="Fulton L."/>
            <person name="Graves T.A."/>
            <person name="Minx P."/>
            <person name="Reily A.D."/>
            <person name="Courtney L."/>
            <person name="Kruchowski S.S."/>
            <person name="Tomlinson C."/>
            <person name="Strong C."/>
            <person name="Delehaunty K."/>
            <person name="Fronick C."/>
            <person name="Courtney B."/>
            <person name="Rock S.M."/>
            <person name="Belter E."/>
            <person name="Du F."/>
            <person name="Kim K."/>
            <person name="Abbott R.M."/>
            <person name="Cotton M."/>
            <person name="Levy A."/>
            <person name="Marchetto P."/>
            <person name="Ochoa K."/>
            <person name="Jackson S.M."/>
            <person name="Gillam B."/>
            <person name="Chen W."/>
            <person name="Yan L."/>
            <person name="Higginbotham J."/>
            <person name="Cardenas M."/>
            <person name="Waligorski J."/>
            <person name="Applebaum E."/>
            <person name="Phelps L."/>
            <person name="Falcone J."/>
            <person name="Kanchi K."/>
            <person name="Thane T."/>
            <person name="Scimone A."/>
            <person name="Thane N."/>
            <person name="Henke J."/>
            <person name="Wang T."/>
            <person name="Ruppert J."/>
            <person name="Shah N."/>
            <person name="Rotter K."/>
            <person name="Hodges J."/>
            <person name="Ingenthron E."/>
            <person name="Cordes M."/>
            <person name="Kohlberg S."/>
            <person name="Sgro J."/>
            <person name="Delgado B."/>
            <person name="Mead K."/>
            <person name="Chinwalla A."/>
            <person name="Leonard S."/>
            <person name="Crouse K."/>
            <person name="Collura K."/>
            <person name="Kudrna D."/>
            <person name="Currie J."/>
            <person name="He R."/>
            <person name="Angelova A."/>
            <person name="Rajasekar S."/>
            <person name="Mueller T."/>
            <person name="Lomeli R."/>
            <person name="Scara G."/>
            <person name="Ko A."/>
            <person name="Delaney K."/>
            <person name="Wissotski M."/>
            <person name="Lopez G."/>
            <person name="Campos D."/>
            <person name="Braidotti M."/>
            <person name="Ashley E."/>
            <person name="Golser W."/>
            <person name="Kim H."/>
            <person name="Lee S."/>
            <person name="Lin J."/>
            <person name="Dujmic Z."/>
            <person name="Kim W."/>
            <person name="Talag J."/>
            <person name="Zuccolo A."/>
            <person name="Fan C."/>
            <person name="Sebastian A."/>
            <person name="Kramer M."/>
            <person name="Spiegel L."/>
            <person name="Nascimento L."/>
            <person name="Zutavern T."/>
            <person name="Miller B."/>
            <person name="Ambroise C."/>
            <person name="Muller S."/>
            <person name="Spooner W."/>
            <person name="Narechania A."/>
            <person name="Ren L."/>
            <person name="Wei S."/>
            <person name="Kumari S."/>
            <person name="Faga B."/>
            <person name="Levy M.J."/>
            <person name="McMahan L."/>
            <person name="Van Buren P."/>
            <person name="Vaughn M.W."/>
            <person name="Ying K."/>
            <person name="Yeh C.-T."/>
            <person name="Emrich S.J."/>
            <person name="Jia Y."/>
            <person name="Kalyanaraman A."/>
            <person name="Hsia A.-P."/>
            <person name="Barbazuk W.B."/>
            <person name="Baucom R.S."/>
            <person name="Brutnell T.P."/>
            <person name="Carpita N.C."/>
            <person name="Chaparro C."/>
            <person name="Chia J.-M."/>
            <person name="Deragon J.-M."/>
            <person name="Estill J.C."/>
            <person name="Fu Y."/>
            <person name="Jeddeloh J.A."/>
            <person name="Han Y."/>
            <person name="Lee H."/>
            <person name="Li P."/>
            <person name="Lisch D.R."/>
            <person name="Liu S."/>
            <person name="Liu Z."/>
            <person name="Nagel D.H."/>
            <person name="McCann M.C."/>
            <person name="SanMiguel P."/>
            <person name="Myers A.M."/>
            <person name="Nettleton D."/>
            <person name="Nguyen J."/>
            <person name="Penning B.W."/>
            <person name="Ponnala L."/>
            <person name="Schneider K.L."/>
            <person name="Schwartz D.C."/>
            <person name="Sharma A."/>
            <person name="Soderlund C."/>
            <person name="Springer N.M."/>
            <person name="Sun Q."/>
            <person name="Wang H."/>
            <person name="Waterman M."/>
            <person name="Westerman R."/>
            <person name="Wolfgruber T.K."/>
            <person name="Yang L."/>
            <person name="Yu Y."/>
            <person name="Zhang L."/>
            <person name="Zhou S."/>
            <person name="Zhu Q."/>
            <person name="Bennetzen J.L."/>
            <person name="Dawe R.K."/>
            <person name="Jiang J."/>
            <person name="Jiang N."/>
            <person name="Presting G.G."/>
            <person name="Wessler S.R."/>
            <person name="Aluru S."/>
            <person name="Martienssen R.A."/>
            <person name="Clifton S.W."/>
            <person name="McCombie W.R."/>
            <person name="Wing R.A."/>
            <person name="Wilson R.K."/>
        </authorList>
    </citation>
    <scope>NUCLEOTIDE SEQUENCE [LARGE SCALE GENOMIC DNA]</scope>
    <source>
        <strain evidence="2">cv. B73</strain>
    </source>
</reference>
<reference evidence="1" key="3">
    <citation type="submission" date="2021-05" db="UniProtKB">
        <authorList>
            <consortium name="EnsemblPlants"/>
        </authorList>
    </citation>
    <scope>IDENTIFICATION</scope>
    <source>
        <strain evidence="1">cv. B73</strain>
    </source>
</reference>
<dbReference type="InParanoid" id="A0A804NVZ3"/>
<dbReference type="EnsemblPlants" id="Zm00001eb190600_T001">
    <property type="protein sequence ID" value="Zm00001eb190600_P001"/>
    <property type="gene ID" value="Zm00001eb190600"/>
</dbReference>
<sequence>MSYDTHFHGQIANFMSPVYHLRFSPRRPIRHFCPPVSYNTCYVRTVIFISLVHHPRFHLLRQVMLLLASCDLYHTSSLPNIVLHVSNLPPMVLVSREL</sequence>
<keyword evidence="2" id="KW-1185">Reference proteome</keyword>
<accession>A0A804NVZ3</accession>
<reference evidence="1" key="2">
    <citation type="submission" date="2019-07" db="EMBL/GenBank/DDBJ databases">
        <authorList>
            <person name="Seetharam A."/>
            <person name="Woodhouse M."/>
            <person name="Cannon E."/>
        </authorList>
    </citation>
    <scope>NUCLEOTIDE SEQUENCE [LARGE SCALE GENOMIC DNA]</scope>
    <source>
        <strain evidence="1">cv. B73</strain>
    </source>
</reference>
<dbReference type="Gramene" id="Zm00001eb190600_T001">
    <property type="protein sequence ID" value="Zm00001eb190600_P001"/>
    <property type="gene ID" value="Zm00001eb190600"/>
</dbReference>
<proteinExistence type="predicted"/>
<organism evidence="1 2">
    <name type="scientific">Zea mays</name>
    <name type="common">Maize</name>
    <dbReference type="NCBI Taxonomy" id="4577"/>
    <lineage>
        <taxon>Eukaryota</taxon>
        <taxon>Viridiplantae</taxon>
        <taxon>Streptophyta</taxon>
        <taxon>Embryophyta</taxon>
        <taxon>Tracheophyta</taxon>
        <taxon>Spermatophyta</taxon>
        <taxon>Magnoliopsida</taxon>
        <taxon>Liliopsida</taxon>
        <taxon>Poales</taxon>
        <taxon>Poaceae</taxon>
        <taxon>PACMAD clade</taxon>
        <taxon>Panicoideae</taxon>
        <taxon>Andropogonodae</taxon>
        <taxon>Andropogoneae</taxon>
        <taxon>Tripsacinae</taxon>
        <taxon>Zea</taxon>
    </lineage>
</organism>
<protein>
    <submittedName>
        <fullName evidence="1">Uncharacterized protein</fullName>
    </submittedName>
</protein>
<dbReference type="AlphaFoldDB" id="A0A804NVZ3"/>
<name>A0A804NVZ3_MAIZE</name>
<evidence type="ECO:0000313" key="1">
    <source>
        <dbReference type="EnsemblPlants" id="Zm00001eb190600_P001"/>
    </source>
</evidence>